<accession>A0ABS1UZI9</accession>
<comment type="caution">
    <text evidence="2">The sequence shown here is derived from an EMBL/GenBank/DDBJ whole genome shotgun (WGS) entry which is preliminary data.</text>
</comment>
<evidence type="ECO:0000313" key="3">
    <source>
        <dbReference type="Proteomes" id="UP000606490"/>
    </source>
</evidence>
<dbReference type="RefSeq" id="WP_202824606.1">
    <property type="nucleotide sequence ID" value="NZ_JAEUXJ010000002.1"/>
</dbReference>
<evidence type="ECO:0000256" key="1">
    <source>
        <dbReference type="SAM" id="MobiDB-lite"/>
    </source>
</evidence>
<sequence length="122" mass="13372">MLLPFAPRGSARSLPPDLAGRSPSLVAFRPGQRDGVVEGAVLRGERERYTIVLRAGQRLSVELRCREQNAVFDIRLPVPVGTAPMLADLRIWSGIAPVTGPVLIEVSPVYGNATYRMHLRLD</sequence>
<reference evidence="2 3" key="1">
    <citation type="submission" date="2021-01" db="EMBL/GenBank/DDBJ databases">
        <title>Belnapia mucosa sp. nov. and Belnapia arida sp. nov., isolated from the Tabernas Desert (Almeria, Spain).</title>
        <authorList>
            <person name="Molina-Menor E."/>
            <person name="Vidal-Verdu A."/>
            <person name="Calonge A."/>
            <person name="Satari L."/>
            <person name="Pereto Magraner J."/>
            <person name="Porcar Miralles M."/>
        </authorList>
    </citation>
    <scope>NUCLEOTIDE SEQUENCE [LARGE SCALE GENOMIC DNA]</scope>
    <source>
        <strain evidence="2 3">T6</strain>
    </source>
</reference>
<dbReference type="Proteomes" id="UP000606490">
    <property type="component" value="Unassembled WGS sequence"/>
</dbReference>
<dbReference type="Gene3D" id="2.60.120.380">
    <property type="match status" value="1"/>
</dbReference>
<evidence type="ECO:0000313" key="2">
    <source>
        <dbReference type="EMBL" id="MBL6454869.1"/>
    </source>
</evidence>
<protein>
    <submittedName>
        <fullName evidence="2">Uncharacterized protein</fullName>
    </submittedName>
</protein>
<feature type="region of interest" description="Disordered" evidence="1">
    <location>
        <begin position="1"/>
        <end position="22"/>
    </location>
</feature>
<keyword evidence="3" id="KW-1185">Reference proteome</keyword>
<organism evidence="2 3">
    <name type="scientific">Belnapia mucosa</name>
    <dbReference type="NCBI Taxonomy" id="2804532"/>
    <lineage>
        <taxon>Bacteria</taxon>
        <taxon>Pseudomonadati</taxon>
        <taxon>Pseudomonadota</taxon>
        <taxon>Alphaproteobacteria</taxon>
        <taxon>Acetobacterales</taxon>
        <taxon>Roseomonadaceae</taxon>
        <taxon>Belnapia</taxon>
    </lineage>
</organism>
<gene>
    <name evidence="2" type="ORF">JMJ55_06010</name>
</gene>
<dbReference type="EMBL" id="JAEUXJ010000002">
    <property type="protein sequence ID" value="MBL6454869.1"/>
    <property type="molecule type" value="Genomic_DNA"/>
</dbReference>
<name>A0ABS1UZI9_9PROT</name>
<proteinExistence type="predicted"/>